<proteinExistence type="inferred from homology"/>
<dbReference type="GO" id="GO:0016787">
    <property type="term" value="F:hydrolase activity"/>
    <property type="evidence" value="ECO:0007669"/>
    <property type="project" value="UniProtKB-KW"/>
</dbReference>
<feature type="binding site" evidence="3">
    <location>
        <begin position="344"/>
        <end position="348"/>
    </location>
    <ligand>
        <name>ATP</name>
        <dbReference type="ChEBI" id="CHEBI:30616"/>
    </ligand>
</feature>
<dbReference type="NCBIfam" id="TIGR01448">
    <property type="entry name" value="recD_rel"/>
    <property type="match status" value="1"/>
</dbReference>
<keyword evidence="3" id="KW-0413">Isomerase</keyword>
<keyword evidence="3" id="KW-0238">DNA-binding</keyword>
<dbReference type="PANTHER" id="PTHR43788:SF6">
    <property type="entry name" value="DNA HELICASE B"/>
    <property type="match status" value="1"/>
</dbReference>
<evidence type="ECO:0000256" key="1">
    <source>
        <dbReference type="ARBA" id="ARBA00022741"/>
    </source>
</evidence>
<dbReference type="Gene3D" id="3.40.50.300">
    <property type="entry name" value="P-loop containing nucleotide triphosphate hydrolases"/>
    <property type="match status" value="2"/>
</dbReference>
<dbReference type="GO" id="GO:0006310">
    <property type="term" value="P:DNA recombination"/>
    <property type="evidence" value="ECO:0007669"/>
    <property type="project" value="InterPro"/>
</dbReference>
<sequence>MIEYTGYIKKIRFYSESSNYIVALIEVEQEDKLITMNGYMNNFNDYEKYAFIGDYEIHPKYGKQFKLSEYRIIYAKESEEIIKYLSSPLFKGIGKALATQIVNTLGEECLEKIKEDKHNLDLVRGMTEKRREIIYEALTNGDYDQEVMQFFMGHGISLKNLGLIQAYYQEKTLEILQNNPYQLVEDIDGIGFKTADELALKTGGTLDNPNRIKAGIIYSIKQYGFNTGSTYCYLDEIKIMFSKIIYNIEEVSFNEYLDELIDEGLIIQRGDKYYYFEMDEAEKNIAEYLKIRINKPDELFDEKEVERLLTNYEKTQGICYAAKQKEALNYFLKSSCMILTGGPGTGKTTIVQALLKVYSVLYPDDRIGLVAPTGRAAKRLTELTGIYACTIHRLLKWDLHSNTFAMNKSNPLDLDVLIIDEFSMVDCLLLSKLFEAGRGINKVLFIGDYHQLPSVAPGNILQDLMEAGVKTIELDEIFRQAKDSGIIQLAHHIIHNEIENMDLFEQYRDINFFPCINYDVVKNVKIIVKKAIDEGYDTNDIQVLVPMYQGVAGIDALNDALQDVFNPIDEFNDSYQIGRKEYRVGDKILQLKNRPDDDVFNGDIGTLVEICRKDNFEYLQDTLIVDFDGNFVEYTSNTFNTITHAYCMSIHKSQGNEFKIVIMAVLSDYYIMLRRNLLYTAITRAKQSLFILGSSKAFMHGLANYQDSRRKTSLKSRFKTIETLNVYDFLE</sequence>
<dbReference type="PANTHER" id="PTHR43788">
    <property type="entry name" value="DNA2/NAM7 HELICASE FAMILY MEMBER"/>
    <property type="match status" value="1"/>
</dbReference>
<dbReference type="Gene3D" id="1.10.10.2220">
    <property type="match status" value="1"/>
</dbReference>
<dbReference type="InterPro" id="IPR055446">
    <property type="entry name" value="RecD2_N_OB"/>
</dbReference>
<feature type="domain" description="ATP-dependent RecD2 DNA helicase-like helix-hairpin-helix" evidence="5">
    <location>
        <begin position="145"/>
        <end position="231"/>
    </location>
</feature>
<dbReference type="InterPro" id="IPR027417">
    <property type="entry name" value="P-loop_NTPase"/>
</dbReference>
<dbReference type="GO" id="GO:0003677">
    <property type="term" value="F:DNA binding"/>
    <property type="evidence" value="ECO:0007669"/>
    <property type="project" value="UniProtKB-UniRule"/>
</dbReference>
<dbReference type="Gene3D" id="2.30.30.940">
    <property type="match status" value="1"/>
</dbReference>
<dbReference type="GO" id="GO:0005524">
    <property type="term" value="F:ATP binding"/>
    <property type="evidence" value="ECO:0007669"/>
    <property type="project" value="UniProtKB-UniRule"/>
</dbReference>
<dbReference type="InterPro" id="IPR006345">
    <property type="entry name" value="RecD2"/>
</dbReference>
<evidence type="ECO:0000259" key="6">
    <source>
        <dbReference type="Pfam" id="PF18335"/>
    </source>
</evidence>
<keyword evidence="1 3" id="KW-0547">Nucleotide-binding</keyword>
<dbReference type="CDD" id="cd18809">
    <property type="entry name" value="SF1_C_RecD"/>
    <property type="match status" value="1"/>
</dbReference>
<evidence type="ECO:0000259" key="4">
    <source>
        <dbReference type="Pfam" id="PF13538"/>
    </source>
</evidence>
<dbReference type="GO" id="GO:0017116">
    <property type="term" value="F:single-stranded DNA helicase activity"/>
    <property type="evidence" value="ECO:0007669"/>
    <property type="project" value="TreeGrafter"/>
</dbReference>
<reference evidence="8" key="1">
    <citation type="submission" date="2023-01" db="EMBL/GenBank/DDBJ databases">
        <title>Human gut microbiome strain richness.</title>
        <authorList>
            <person name="Chen-Liaw A."/>
        </authorList>
    </citation>
    <scope>NUCLEOTIDE SEQUENCE</scope>
    <source>
        <strain evidence="8">1001217st2_G6_1001217B_191108</strain>
    </source>
</reference>
<dbReference type="Pfam" id="PF13604">
    <property type="entry name" value="AAA_30"/>
    <property type="match status" value="1"/>
</dbReference>
<keyword evidence="3 8" id="KW-0347">Helicase</keyword>
<dbReference type="EMBL" id="JAQLKE010000012">
    <property type="protein sequence ID" value="MDB7083933.1"/>
    <property type="molecule type" value="Genomic_DNA"/>
</dbReference>
<organism evidence="8 9">
    <name type="scientific">Thomasclavelia ramosa</name>
    <dbReference type="NCBI Taxonomy" id="1547"/>
    <lineage>
        <taxon>Bacteria</taxon>
        <taxon>Bacillati</taxon>
        <taxon>Bacillota</taxon>
        <taxon>Erysipelotrichia</taxon>
        <taxon>Erysipelotrichales</taxon>
        <taxon>Coprobacillaceae</taxon>
        <taxon>Thomasclavelia</taxon>
    </lineage>
</organism>
<evidence type="ECO:0000313" key="8">
    <source>
        <dbReference type="EMBL" id="MDB7083933.1"/>
    </source>
</evidence>
<dbReference type="GO" id="GO:0009338">
    <property type="term" value="C:exodeoxyribonuclease V complex"/>
    <property type="evidence" value="ECO:0007669"/>
    <property type="project" value="TreeGrafter"/>
</dbReference>
<dbReference type="HAMAP" id="MF_01488">
    <property type="entry name" value="RecD2"/>
    <property type="match status" value="1"/>
</dbReference>
<dbReference type="EC" id="5.6.2.3" evidence="3"/>
<name>A0AB35ILJ7_9FIRM</name>
<dbReference type="InterPro" id="IPR029493">
    <property type="entry name" value="RecD2-like_HHH"/>
</dbReference>
<evidence type="ECO:0000259" key="7">
    <source>
        <dbReference type="Pfam" id="PF23139"/>
    </source>
</evidence>
<dbReference type="InterPro" id="IPR050534">
    <property type="entry name" value="Coronavir_polyprotein_1ab"/>
</dbReference>
<evidence type="ECO:0000256" key="3">
    <source>
        <dbReference type="HAMAP-Rule" id="MF_01488"/>
    </source>
</evidence>
<dbReference type="CDD" id="cd17933">
    <property type="entry name" value="DEXSc_RecD-like"/>
    <property type="match status" value="1"/>
</dbReference>
<dbReference type="Pfam" id="PF14490">
    <property type="entry name" value="HHH_RecD2"/>
    <property type="match status" value="1"/>
</dbReference>
<protein>
    <recommendedName>
        <fullName evidence="3">ATP-dependent RecD2 DNA helicase</fullName>
        <ecNumber evidence="3">5.6.2.3</ecNumber>
    </recommendedName>
    <alternativeName>
        <fullName evidence="3">DNA 5'-3' helicase subunit RecD2</fullName>
    </alternativeName>
</protein>
<dbReference type="Pfam" id="PF13538">
    <property type="entry name" value="UvrD_C_2"/>
    <property type="match status" value="1"/>
</dbReference>
<comment type="catalytic activity">
    <reaction evidence="3">
        <text>ATP + H2O = ADP + phosphate + H(+)</text>
        <dbReference type="Rhea" id="RHEA:13065"/>
        <dbReference type="ChEBI" id="CHEBI:15377"/>
        <dbReference type="ChEBI" id="CHEBI:15378"/>
        <dbReference type="ChEBI" id="CHEBI:30616"/>
        <dbReference type="ChEBI" id="CHEBI:43474"/>
        <dbReference type="ChEBI" id="CHEBI:456216"/>
        <dbReference type="EC" id="5.6.2.3"/>
    </reaction>
</comment>
<evidence type="ECO:0000256" key="2">
    <source>
        <dbReference type="ARBA" id="ARBA00022840"/>
    </source>
</evidence>
<accession>A0AB35ILJ7</accession>
<keyword evidence="3" id="KW-0378">Hydrolase</keyword>
<feature type="domain" description="ATP-dependent RecD2 DNA helicase SH3" evidence="6">
    <location>
        <begin position="557"/>
        <end position="627"/>
    </location>
</feature>
<dbReference type="GO" id="GO:0043139">
    <property type="term" value="F:5'-3' DNA helicase activity"/>
    <property type="evidence" value="ECO:0007669"/>
    <property type="project" value="UniProtKB-UniRule"/>
</dbReference>
<comment type="caution">
    <text evidence="8">The sequence shown here is derived from an EMBL/GenBank/DDBJ whole genome shotgun (WGS) entry which is preliminary data.</text>
</comment>
<feature type="domain" description="UvrD-like helicase C-terminal" evidence="4">
    <location>
        <begin position="644"/>
        <end position="691"/>
    </location>
</feature>
<evidence type="ECO:0000313" key="9">
    <source>
        <dbReference type="Proteomes" id="UP001211987"/>
    </source>
</evidence>
<dbReference type="InterPro" id="IPR041451">
    <property type="entry name" value="RecD2_SH13"/>
</dbReference>
<dbReference type="InterPro" id="IPR027785">
    <property type="entry name" value="UvrD-like_helicase_C"/>
</dbReference>
<dbReference type="Pfam" id="PF23139">
    <property type="entry name" value="OB_YrrC"/>
    <property type="match status" value="1"/>
</dbReference>
<feature type="domain" description="ATP-dependent RecD2 DNA helicase OB-fold" evidence="7">
    <location>
        <begin position="1"/>
        <end position="71"/>
    </location>
</feature>
<comment type="function">
    <text evidence="3">DNA-dependent ATPase and ATP-dependent 5'-3' DNA helicase. Has no activity on blunt DNA or DNA with 3'-overhangs, requires at least 10 bases of 5'-ssDNA for helicase activity.</text>
</comment>
<comment type="similarity">
    <text evidence="3">Belongs to the RecD family. RecD2 subfamily.</text>
</comment>
<dbReference type="SUPFAM" id="SSF52540">
    <property type="entry name" value="P-loop containing nucleoside triphosphate hydrolases"/>
    <property type="match status" value="1"/>
</dbReference>
<dbReference type="Proteomes" id="UP001211987">
    <property type="component" value="Unassembled WGS sequence"/>
</dbReference>
<evidence type="ECO:0000259" key="5">
    <source>
        <dbReference type="Pfam" id="PF14490"/>
    </source>
</evidence>
<gene>
    <name evidence="3" type="primary">recD2</name>
    <name evidence="8" type="ORF">PM738_08985</name>
</gene>
<dbReference type="RefSeq" id="WP_009009062.1">
    <property type="nucleotide sequence ID" value="NZ_CAACVM010000002.1"/>
</dbReference>
<dbReference type="Pfam" id="PF18335">
    <property type="entry name" value="SH3_13"/>
    <property type="match status" value="1"/>
</dbReference>
<dbReference type="AlphaFoldDB" id="A0AB35ILJ7"/>
<keyword evidence="2 3" id="KW-0067">ATP-binding</keyword>